<feature type="region of interest" description="Disordered" evidence="1">
    <location>
        <begin position="70"/>
        <end position="138"/>
    </location>
</feature>
<dbReference type="Proteomes" id="UP000238479">
    <property type="component" value="Chromosome 2"/>
</dbReference>
<dbReference type="PANTHER" id="PTHR34056:SF3">
    <property type="entry name" value="OS07G0557700 PROTEIN"/>
    <property type="match status" value="1"/>
</dbReference>
<protein>
    <submittedName>
        <fullName evidence="2">Uncharacterized protein</fullName>
    </submittedName>
</protein>
<accession>A0A2P6S2Q4</accession>
<dbReference type="AlphaFoldDB" id="A0A2P6S2Q4"/>
<gene>
    <name evidence="2" type="ORF">RchiOBHm_Chr2g0161331</name>
</gene>
<feature type="compositionally biased region" description="Low complexity" evidence="1">
    <location>
        <begin position="101"/>
        <end position="118"/>
    </location>
</feature>
<sequence>MNVLRRAVRSALEISSAPAPSAGGDLPMMPDDAQKCVNSLQTSLLSRNIRIPQPNATCDAILCFLGSGSTRSAPSAVRRRSTSPGSTTPPLPPRSRISKRTAATLPTLAAPNASAPSRRSLKGGTSKNGTTRDKCTSERVGKMFDRDCQLMGLTWLLAKNKTAHIPTVSAVLRAIMYSAHPPHENTCSPDQENMPLAVDSLQFDKSSSPASVSLFPVVPLITVLVSLFV</sequence>
<reference evidence="2 3" key="1">
    <citation type="journal article" date="2018" name="Nat. Genet.">
        <title>The Rosa genome provides new insights in the design of modern roses.</title>
        <authorList>
            <person name="Bendahmane M."/>
        </authorList>
    </citation>
    <scope>NUCLEOTIDE SEQUENCE [LARGE SCALE GENOMIC DNA]</scope>
    <source>
        <strain evidence="3">cv. Old Blush</strain>
    </source>
</reference>
<dbReference type="PANTHER" id="PTHR34056">
    <property type="entry name" value="GPI-ANCHORED PROTEIN"/>
    <property type="match status" value="1"/>
</dbReference>
<evidence type="ECO:0000313" key="2">
    <source>
        <dbReference type="EMBL" id="PRQ52969.1"/>
    </source>
</evidence>
<comment type="caution">
    <text evidence="2">The sequence shown here is derived from an EMBL/GenBank/DDBJ whole genome shotgun (WGS) entry which is preliminary data.</text>
</comment>
<dbReference type="Gramene" id="PRQ52969">
    <property type="protein sequence ID" value="PRQ52969"/>
    <property type="gene ID" value="RchiOBHm_Chr2g0161331"/>
</dbReference>
<proteinExistence type="predicted"/>
<dbReference type="InterPro" id="IPR040376">
    <property type="entry name" value="At4g28100-like"/>
</dbReference>
<name>A0A2P6S2Q4_ROSCH</name>
<keyword evidence="3" id="KW-1185">Reference proteome</keyword>
<evidence type="ECO:0000256" key="1">
    <source>
        <dbReference type="SAM" id="MobiDB-lite"/>
    </source>
</evidence>
<evidence type="ECO:0000313" key="3">
    <source>
        <dbReference type="Proteomes" id="UP000238479"/>
    </source>
</evidence>
<dbReference type="EMBL" id="PDCK01000040">
    <property type="protein sequence ID" value="PRQ52969.1"/>
    <property type="molecule type" value="Genomic_DNA"/>
</dbReference>
<dbReference type="STRING" id="74649.A0A2P6S2Q4"/>
<organism evidence="2 3">
    <name type="scientific">Rosa chinensis</name>
    <name type="common">China rose</name>
    <dbReference type="NCBI Taxonomy" id="74649"/>
    <lineage>
        <taxon>Eukaryota</taxon>
        <taxon>Viridiplantae</taxon>
        <taxon>Streptophyta</taxon>
        <taxon>Embryophyta</taxon>
        <taxon>Tracheophyta</taxon>
        <taxon>Spermatophyta</taxon>
        <taxon>Magnoliopsida</taxon>
        <taxon>eudicotyledons</taxon>
        <taxon>Gunneridae</taxon>
        <taxon>Pentapetalae</taxon>
        <taxon>rosids</taxon>
        <taxon>fabids</taxon>
        <taxon>Rosales</taxon>
        <taxon>Rosaceae</taxon>
        <taxon>Rosoideae</taxon>
        <taxon>Rosoideae incertae sedis</taxon>
        <taxon>Rosa</taxon>
    </lineage>
</organism>